<dbReference type="AlphaFoldDB" id="A0A6P6IWH4"/>
<evidence type="ECO:0000313" key="3">
    <source>
        <dbReference type="Proteomes" id="UP000515129"/>
    </source>
</evidence>
<gene>
    <name evidence="4" type="primary">LOC113038677</name>
</gene>
<keyword evidence="1" id="KW-1133">Transmembrane helix</keyword>
<dbReference type="GeneID" id="113038677"/>
<dbReference type="Proteomes" id="UP000515129">
    <property type="component" value="Chromosome 21"/>
</dbReference>
<sequence length="217" mass="23947">MIQLGIFLILFTKLANADFNAGLGVMTLSDRTNLTCCHREQATCLFYADSRKIGHQNSSDNCCNLTVSGEQLLQGKAGEELRSTIIVHCKLKNDNKTIQNDTITVWRISLSGKYTLIFLVIMGTLILLSLLISIIICVIYVTKIQGYKQKLQPARTQVIDNDNQDANSSTAEVEEEKTEVVENELLYATVNHSGAGENSAPAVKYESGTEYATVVIH</sequence>
<name>A0A6P6IWH4_CARAU</name>
<protein>
    <submittedName>
        <fullName evidence="4">Uncharacterized protein LOC113038677</fullName>
    </submittedName>
</protein>
<dbReference type="OrthoDB" id="8925433at2759"/>
<accession>A0A6P6IWH4</accession>
<dbReference type="KEGG" id="caua:113038677"/>
<evidence type="ECO:0000256" key="2">
    <source>
        <dbReference type="SAM" id="SignalP"/>
    </source>
</evidence>
<feature type="chain" id="PRO_5028020999" evidence="2">
    <location>
        <begin position="18"/>
        <end position="217"/>
    </location>
</feature>
<proteinExistence type="predicted"/>
<dbReference type="RefSeq" id="XP_026052061.1">
    <property type="nucleotide sequence ID" value="XM_026196276.1"/>
</dbReference>
<feature type="signal peptide" evidence="2">
    <location>
        <begin position="1"/>
        <end position="17"/>
    </location>
</feature>
<keyword evidence="1" id="KW-0812">Transmembrane</keyword>
<keyword evidence="1" id="KW-0472">Membrane</keyword>
<organism evidence="3 4">
    <name type="scientific">Carassius auratus</name>
    <name type="common">Goldfish</name>
    <dbReference type="NCBI Taxonomy" id="7957"/>
    <lineage>
        <taxon>Eukaryota</taxon>
        <taxon>Metazoa</taxon>
        <taxon>Chordata</taxon>
        <taxon>Craniata</taxon>
        <taxon>Vertebrata</taxon>
        <taxon>Euteleostomi</taxon>
        <taxon>Actinopterygii</taxon>
        <taxon>Neopterygii</taxon>
        <taxon>Teleostei</taxon>
        <taxon>Ostariophysi</taxon>
        <taxon>Cypriniformes</taxon>
        <taxon>Cyprinidae</taxon>
        <taxon>Cyprininae</taxon>
        <taxon>Carassius</taxon>
    </lineage>
</organism>
<reference evidence="4" key="1">
    <citation type="submission" date="2025-08" db="UniProtKB">
        <authorList>
            <consortium name="RefSeq"/>
        </authorList>
    </citation>
    <scope>IDENTIFICATION</scope>
    <source>
        <strain evidence="4">Wakin</strain>
        <tissue evidence="4">Muscle</tissue>
    </source>
</reference>
<feature type="transmembrane region" description="Helical" evidence="1">
    <location>
        <begin position="116"/>
        <end position="141"/>
    </location>
</feature>
<evidence type="ECO:0000256" key="1">
    <source>
        <dbReference type="SAM" id="Phobius"/>
    </source>
</evidence>
<evidence type="ECO:0000313" key="4">
    <source>
        <dbReference type="RefSeq" id="XP_026052061.1"/>
    </source>
</evidence>
<keyword evidence="2" id="KW-0732">Signal</keyword>
<keyword evidence="3" id="KW-1185">Reference proteome</keyword>